<dbReference type="SUPFAM" id="SSF48498">
    <property type="entry name" value="Tetracyclin repressor-like, C-terminal domain"/>
    <property type="match status" value="1"/>
</dbReference>
<keyword evidence="2 4" id="KW-0238">DNA-binding</keyword>
<protein>
    <submittedName>
        <fullName evidence="6">TetR/AcrR family transcriptional regulator</fullName>
    </submittedName>
</protein>
<evidence type="ECO:0000313" key="7">
    <source>
        <dbReference type="Proteomes" id="UP000318834"/>
    </source>
</evidence>
<evidence type="ECO:0000256" key="3">
    <source>
        <dbReference type="ARBA" id="ARBA00023163"/>
    </source>
</evidence>
<evidence type="ECO:0000313" key="6">
    <source>
        <dbReference type="EMBL" id="TMI71784.1"/>
    </source>
</evidence>
<name>A0A537IKM3_9BACT</name>
<dbReference type="Gene3D" id="1.10.357.10">
    <property type="entry name" value="Tetracycline Repressor, domain 2"/>
    <property type="match status" value="1"/>
</dbReference>
<evidence type="ECO:0000256" key="2">
    <source>
        <dbReference type="ARBA" id="ARBA00023125"/>
    </source>
</evidence>
<feature type="DNA-binding region" description="H-T-H motif" evidence="4">
    <location>
        <begin position="36"/>
        <end position="55"/>
    </location>
</feature>
<dbReference type="PANTHER" id="PTHR47506:SF3">
    <property type="entry name" value="HTH-TYPE TRANSCRIPTIONAL REGULATOR LMRA"/>
    <property type="match status" value="1"/>
</dbReference>
<proteinExistence type="predicted"/>
<feature type="domain" description="HTH tetR-type" evidence="5">
    <location>
        <begin position="13"/>
        <end position="73"/>
    </location>
</feature>
<dbReference type="Pfam" id="PF16925">
    <property type="entry name" value="TetR_C_13"/>
    <property type="match status" value="1"/>
</dbReference>
<dbReference type="InterPro" id="IPR009057">
    <property type="entry name" value="Homeodomain-like_sf"/>
</dbReference>
<keyword evidence="3" id="KW-0804">Transcription</keyword>
<evidence type="ECO:0000256" key="1">
    <source>
        <dbReference type="ARBA" id="ARBA00023015"/>
    </source>
</evidence>
<dbReference type="Pfam" id="PF00440">
    <property type="entry name" value="TetR_N"/>
    <property type="match status" value="1"/>
</dbReference>
<dbReference type="PANTHER" id="PTHR47506">
    <property type="entry name" value="TRANSCRIPTIONAL REGULATORY PROTEIN"/>
    <property type="match status" value="1"/>
</dbReference>
<dbReference type="InterPro" id="IPR011075">
    <property type="entry name" value="TetR_C"/>
</dbReference>
<reference evidence="6 7" key="1">
    <citation type="journal article" date="2019" name="Nat. Microbiol.">
        <title>Mediterranean grassland soil C-N compound turnover is dependent on rainfall and depth, and is mediated by genomically divergent microorganisms.</title>
        <authorList>
            <person name="Diamond S."/>
            <person name="Andeer P.F."/>
            <person name="Li Z."/>
            <person name="Crits-Christoph A."/>
            <person name="Burstein D."/>
            <person name="Anantharaman K."/>
            <person name="Lane K.R."/>
            <person name="Thomas B.C."/>
            <person name="Pan C."/>
            <person name="Northen T.R."/>
            <person name="Banfield J.F."/>
        </authorList>
    </citation>
    <scope>NUCLEOTIDE SEQUENCE [LARGE SCALE GENOMIC DNA]</scope>
    <source>
        <strain evidence="6">NP_8</strain>
    </source>
</reference>
<evidence type="ECO:0000256" key="4">
    <source>
        <dbReference type="PROSITE-ProRule" id="PRU00335"/>
    </source>
</evidence>
<dbReference type="PRINTS" id="PR00455">
    <property type="entry name" value="HTHTETR"/>
</dbReference>
<sequence>MGNAHVPATAKGRATRERILQAAAELLAEKGAAGMSLDDVRARTGASRSQLYHYFADRDDLVHAVIDVTVDAVLGRQGELLDHLDSWAGIDRWFDFMVQHQIERQARGGCPIGSLAGQLAESDPGARAAIAAGLERWEAHLRDGLTRMKTRGKLRNDADPAALASATMASIQGGLLLTQVRRDPNQLRTALNAARNNLRLAAT</sequence>
<dbReference type="InterPro" id="IPR036271">
    <property type="entry name" value="Tet_transcr_reg_TetR-rel_C_sf"/>
</dbReference>
<dbReference type="GO" id="GO:0003677">
    <property type="term" value="F:DNA binding"/>
    <property type="evidence" value="ECO:0007669"/>
    <property type="project" value="UniProtKB-UniRule"/>
</dbReference>
<dbReference type="InterPro" id="IPR001647">
    <property type="entry name" value="HTH_TetR"/>
</dbReference>
<accession>A0A537IKM3</accession>
<dbReference type="SUPFAM" id="SSF46689">
    <property type="entry name" value="Homeodomain-like"/>
    <property type="match status" value="1"/>
</dbReference>
<gene>
    <name evidence="6" type="ORF">E6H05_12090</name>
</gene>
<dbReference type="Proteomes" id="UP000318834">
    <property type="component" value="Unassembled WGS sequence"/>
</dbReference>
<comment type="caution">
    <text evidence="6">The sequence shown here is derived from an EMBL/GenBank/DDBJ whole genome shotgun (WGS) entry which is preliminary data.</text>
</comment>
<dbReference type="PROSITE" id="PS50977">
    <property type="entry name" value="HTH_TETR_2"/>
    <property type="match status" value="1"/>
</dbReference>
<evidence type="ECO:0000259" key="5">
    <source>
        <dbReference type="PROSITE" id="PS50977"/>
    </source>
</evidence>
<dbReference type="AlphaFoldDB" id="A0A537IKM3"/>
<organism evidence="6 7">
    <name type="scientific">Candidatus Segetimicrobium genomatis</name>
    <dbReference type="NCBI Taxonomy" id="2569760"/>
    <lineage>
        <taxon>Bacteria</taxon>
        <taxon>Bacillati</taxon>
        <taxon>Candidatus Sysuimicrobiota</taxon>
        <taxon>Candidatus Sysuimicrobiia</taxon>
        <taxon>Candidatus Sysuimicrobiales</taxon>
        <taxon>Candidatus Segetimicrobiaceae</taxon>
        <taxon>Candidatus Segetimicrobium</taxon>
    </lineage>
</organism>
<keyword evidence="1" id="KW-0805">Transcription regulation</keyword>
<dbReference type="EMBL" id="VBAP01000101">
    <property type="protein sequence ID" value="TMI71784.1"/>
    <property type="molecule type" value="Genomic_DNA"/>
</dbReference>